<accession>A0A7W9DZA9</accession>
<organism evidence="3 4">
    <name type="scientific">Pedobacter cryoconitis</name>
    <dbReference type="NCBI Taxonomy" id="188932"/>
    <lineage>
        <taxon>Bacteria</taxon>
        <taxon>Pseudomonadati</taxon>
        <taxon>Bacteroidota</taxon>
        <taxon>Sphingobacteriia</taxon>
        <taxon>Sphingobacteriales</taxon>
        <taxon>Sphingobacteriaceae</taxon>
        <taxon>Pedobacter</taxon>
    </lineage>
</organism>
<dbReference type="GO" id="GO:0016020">
    <property type="term" value="C:membrane"/>
    <property type="evidence" value="ECO:0007669"/>
    <property type="project" value="InterPro"/>
</dbReference>
<keyword evidence="1" id="KW-0472">Membrane</keyword>
<keyword evidence="1" id="KW-0812">Transmembrane</keyword>
<feature type="transmembrane region" description="Helical" evidence="1">
    <location>
        <begin position="74"/>
        <end position="91"/>
    </location>
</feature>
<protein>
    <submittedName>
        <fullName evidence="3">Sensor histidine kinase YesM</fullName>
    </submittedName>
</protein>
<keyword evidence="3" id="KW-0418">Kinase</keyword>
<feature type="transmembrane region" description="Helical" evidence="1">
    <location>
        <begin position="43"/>
        <end position="62"/>
    </location>
</feature>
<dbReference type="EMBL" id="JACHCE010000002">
    <property type="protein sequence ID" value="MBB5635365.1"/>
    <property type="molecule type" value="Genomic_DNA"/>
</dbReference>
<dbReference type="GO" id="GO:0000155">
    <property type="term" value="F:phosphorelay sensor kinase activity"/>
    <property type="evidence" value="ECO:0007669"/>
    <property type="project" value="InterPro"/>
</dbReference>
<dbReference type="InterPro" id="IPR010559">
    <property type="entry name" value="Sig_transdc_His_kin_internal"/>
</dbReference>
<evidence type="ECO:0000313" key="3">
    <source>
        <dbReference type="EMBL" id="MBB5635365.1"/>
    </source>
</evidence>
<dbReference type="Proteomes" id="UP000537204">
    <property type="component" value="Unassembled WGS sequence"/>
</dbReference>
<dbReference type="AlphaFoldDB" id="A0A7W9DZA9"/>
<sequence length="359" mass="41823">MTDSLLNFLSKYKYHFIVWGIYTAYEVIFTGILAGKFTTIDYYIFYSTFYIPLFYFHANVLLKYTLQNRKGVRPILLFFAVLIELALFILLKHGSEILVQRYLKHNMQYGQHITLTNLAEMVWRPMYFLGYSTGYYFLKRVRLQRQLVEEMQEQELKNLIQEKEIKNELILTQNAFLRSQINQDFLLNTLSSLYDETRESAPKAAESILSLADIMQYALSKEASSGFVKLEKEISLIENFLLLHQARQVHQPQFKFSYTKESLSISFIPLVLMTLTENILKHGKLDDPTQSAEIKITYANSILCIETSNKESGHSKIPSHGIGLKNIKERLYLAYGDAASFNYHLDSKNYFYASIEVQT</sequence>
<reference evidence="3 4" key="1">
    <citation type="submission" date="2020-08" db="EMBL/GenBank/DDBJ databases">
        <title>Genomic Encyclopedia of Type Strains, Phase IV (KMG-V): Genome sequencing to study the core and pangenomes of soil and plant-associated prokaryotes.</title>
        <authorList>
            <person name="Whitman W."/>
        </authorList>
    </citation>
    <scope>NUCLEOTIDE SEQUENCE [LARGE SCALE GENOMIC DNA]</scope>
    <source>
        <strain evidence="3 4">S3M1</strain>
    </source>
</reference>
<dbReference type="InterPro" id="IPR036890">
    <property type="entry name" value="HATPase_C_sf"/>
</dbReference>
<evidence type="ECO:0000256" key="1">
    <source>
        <dbReference type="SAM" id="Phobius"/>
    </source>
</evidence>
<dbReference type="InterPro" id="IPR050640">
    <property type="entry name" value="Bact_2-comp_sensor_kinase"/>
</dbReference>
<proteinExistence type="predicted"/>
<keyword evidence="3" id="KW-0808">Transferase</keyword>
<evidence type="ECO:0000313" key="4">
    <source>
        <dbReference type="Proteomes" id="UP000537204"/>
    </source>
</evidence>
<gene>
    <name evidence="3" type="ORF">HDE68_001253</name>
</gene>
<dbReference type="PANTHER" id="PTHR34220:SF7">
    <property type="entry name" value="SENSOR HISTIDINE KINASE YPDA"/>
    <property type="match status" value="1"/>
</dbReference>
<feature type="transmembrane region" description="Helical" evidence="1">
    <location>
        <begin position="16"/>
        <end position="37"/>
    </location>
</feature>
<name>A0A7W9DZA9_9SPHI</name>
<evidence type="ECO:0000259" key="2">
    <source>
        <dbReference type="Pfam" id="PF06580"/>
    </source>
</evidence>
<dbReference type="Pfam" id="PF06580">
    <property type="entry name" value="His_kinase"/>
    <property type="match status" value="1"/>
</dbReference>
<keyword evidence="1" id="KW-1133">Transmembrane helix</keyword>
<dbReference type="Gene3D" id="3.30.565.10">
    <property type="entry name" value="Histidine kinase-like ATPase, C-terminal domain"/>
    <property type="match status" value="1"/>
</dbReference>
<dbReference type="RefSeq" id="WP_183880043.1">
    <property type="nucleotide sequence ID" value="NZ_JACHCE010000002.1"/>
</dbReference>
<dbReference type="PANTHER" id="PTHR34220">
    <property type="entry name" value="SENSOR HISTIDINE KINASE YPDA"/>
    <property type="match status" value="1"/>
</dbReference>
<comment type="caution">
    <text evidence="3">The sequence shown here is derived from an EMBL/GenBank/DDBJ whole genome shotgun (WGS) entry which is preliminary data.</text>
</comment>
<feature type="domain" description="Signal transduction histidine kinase internal region" evidence="2">
    <location>
        <begin position="174"/>
        <end position="247"/>
    </location>
</feature>